<comment type="PTM">
    <text evidence="7 8">An intermediate of this reaction is the autophosphorylated ppk in which a phosphate is covalently linked to a histidine residue through a N-P bond.</text>
</comment>
<feature type="binding site" evidence="7">
    <location>
        <position position="47"/>
    </location>
    <ligand>
        <name>ATP</name>
        <dbReference type="ChEBI" id="CHEBI:30616"/>
    </ligand>
</feature>
<keyword evidence="6 7" id="KW-0460">Magnesium</keyword>
<evidence type="ECO:0000256" key="3">
    <source>
        <dbReference type="ARBA" id="ARBA00022741"/>
    </source>
</evidence>
<dbReference type="PROSITE" id="PS50035">
    <property type="entry name" value="PLD"/>
    <property type="match status" value="1"/>
</dbReference>
<dbReference type="Pfam" id="PF13090">
    <property type="entry name" value="PP_kinase_C"/>
    <property type="match status" value="1"/>
</dbReference>
<keyword evidence="7" id="KW-0479">Metal-binding</keyword>
<name>A0A840CPW7_9BACT</name>
<dbReference type="GO" id="GO:0008976">
    <property type="term" value="F:polyphosphate kinase activity"/>
    <property type="evidence" value="ECO:0007669"/>
    <property type="project" value="UniProtKB-UniRule"/>
</dbReference>
<proteinExistence type="inferred from homology"/>
<dbReference type="InterPro" id="IPR025200">
    <property type="entry name" value="PPK_C_dom2"/>
</dbReference>
<dbReference type="InterPro" id="IPR036830">
    <property type="entry name" value="PP_kinase_middle_dom_sf"/>
</dbReference>
<dbReference type="GO" id="GO:0046872">
    <property type="term" value="F:metal ion binding"/>
    <property type="evidence" value="ECO:0007669"/>
    <property type="project" value="UniProtKB-KW"/>
</dbReference>
<organism evidence="10 11">
    <name type="scientific">Dysgonomonas hofstadii</name>
    <dbReference type="NCBI Taxonomy" id="637886"/>
    <lineage>
        <taxon>Bacteria</taxon>
        <taxon>Pseudomonadati</taxon>
        <taxon>Bacteroidota</taxon>
        <taxon>Bacteroidia</taxon>
        <taxon>Bacteroidales</taxon>
        <taxon>Dysgonomonadaceae</taxon>
        <taxon>Dysgonomonas</taxon>
    </lineage>
</organism>
<evidence type="ECO:0000256" key="5">
    <source>
        <dbReference type="ARBA" id="ARBA00022840"/>
    </source>
</evidence>
<evidence type="ECO:0000256" key="1">
    <source>
        <dbReference type="ARBA" id="ARBA00022553"/>
    </source>
</evidence>
<protein>
    <recommendedName>
        <fullName evidence="7 8">Polyphosphate kinase</fullName>
        <ecNumber evidence="7 8">2.7.4.1</ecNumber>
    </recommendedName>
    <alternativeName>
        <fullName evidence="7">ATP-polyphosphate phosphotransferase</fullName>
    </alternativeName>
    <alternativeName>
        <fullName evidence="7">Polyphosphoric acid kinase</fullName>
    </alternativeName>
</protein>
<dbReference type="Gene3D" id="3.30.870.10">
    <property type="entry name" value="Endonuclease Chain A"/>
    <property type="match status" value="2"/>
</dbReference>
<keyword evidence="2 7" id="KW-0808">Transferase</keyword>
<feature type="binding site" evidence="7">
    <location>
        <position position="466"/>
    </location>
    <ligand>
        <name>ATP</name>
        <dbReference type="ChEBI" id="CHEBI:30616"/>
    </ligand>
</feature>
<dbReference type="SUPFAM" id="SSF143724">
    <property type="entry name" value="PHP14-like"/>
    <property type="match status" value="1"/>
</dbReference>
<dbReference type="PANTHER" id="PTHR30218:SF0">
    <property type="entry name" value="POLYPHOSPHATE KINASE"/>
    <property type="match status" value="1"/>
</dbReference>
<dbReference type="Pfam" id="PF02503">
    <property type="entry name" value="PP_kinase"/>
    <property type="match status" value="1"/>
</dbReference>
<feature type="binding site" evidence="7">
    <location>
        <position position="377"/>
    </location>
    <ligand>
        <name>Mg(2+)</name>
        <dbReference type="ChEBI" id="CHEBI:18420"/>
    </ligand>
</feature>
<keyword evidence="3 7" id="KW-0547">Nucleotide-binding</keyword>
<comment type="function">
    <text evidence="7 8">Catalyzes the reversible transfer of the terminal phosphate of ATP to form a long-chain polyphosphate (polyP).</text>
</comment>
<dbReference type="GO" id="GO:0006799">
    <property type="term" value="P:polyphosphate biosynthetic process"/>
    <property type="evidence" value="ECO:0007669"/>
    <property type="project" value="UniProtKB-UniRule"/>
</dbReference>
<evidence type="ECO:0000256" key="7">
    <source>
        <dbReference type="HAMAP-Rule" id="MF_00347"/>
    </source>
</evidence>
<dbReference type="SUPFAM" id="SSF140356">
    <property type="entry name" value="PPK N-terminal domain-like"/>
    <property type="match status" value="1"/>
</dbReference>
<dbReference type="PIRSF" id="PIRSF015589">
    <property type="entry name" value="PP_kinase"/>
    <property type="match status" value="1"/>
</dbReference>
<keyword evidence="4 7" id="KW-0418">Kinase</keyword>
<feature type="binding site" evidence="7">
    <location>
        <position position="562"/>
    </location>
    <ligand>
        <name>ATP</name>
        <dbReference type="ChEBI" id="CHEBI:30616"/>
    </ligand>
</feature>
<dbReference type="Gene3D" id="1.20.58.310">
    <property type="entry name" value="Polyphosphate kinase N-terminal domain"/>
    <property type="match status" value="1"/>
</dbReference>
<comment type="similarity">
    <text evidence="7 8">Belongs to the polyphosphate kinase 1 (PPK1) family.</text>
</comment>
<dbReference type="InterPro" id="IPR025198">
    <property type="entry name" value="PPK_N_dom"/>
</dbReference>
<keyword evidence="11" id="KW-1185">Reference proteome</keyword>
<evidence type="ECO:0000259" key="9">
    <source>
        <dbReference type="PROSITE" id="PS50035"/>
    </source>
</evidence>
<dbReference type="Pfam" id="PF13089">
    <property type="entry name" value="PP_kinase_N"/>
    <property type="match status" value="1"/>
</dbReference>
<dbReference type="Pfam" id="PF17941">
    <property type="entry name" value="PP_kinase_C_1"/>
    <property type="match status" value="1"/>
</dbReference>
<sequence length="683" mass="78957">MDVIKFEMINNRDLSWLTFNERVLQEAQDKTVPLIQRLRFLGIFSNNQDEFIKVRVANIVRLSQIKGKKAPAFTGGYTAKELLPLINTQVSEGQTKFVKTYNEVLSEMEQQGIYVVNEKQLTRKQKQFCHEYFSSVVSQRLVPLIIRKTTEMPFLQDNNIYHAVKMSSGSGSNPRYAVIQIPVSSTCPRFVVLPSAGDRNDIIFLDDIIRLCLDEIFFMFNYKTISAYTFKLMRDAQLTLDDDISKSLVEKMETGLQNRLHGQPVRLIYDREMPDDLLDIITKKLKLRGKDGLDAGGRYHLMRDLMKFPKVRPDLESKNMEPLQHPYIIPFSSILKVINKKDILLNYPYHTFNHFIDFLREAAIDPKVESIYITLYRTAEHSKVINALINAAKNGKKVVVLLELFARFDEEQNVEYSELLQKEGVKVIHGVNGLKVHSKLVLVERQNKGYVYVGTGNFNEDTARIYGDYGLFTSNLQVVLDARTIFDFLINTHKHFTCKKLMVSPYYMRTQFEDLIKREIKNAQNGKQAYIYAKFNSLTDENVINLLYKASSVGVDIRLIVRGACCLQPQLKGQSENIRVISIVDRYLEHARMAIFCNDCDEKVYIMSADWMNRNLDRRVEVGIPIADKKIKTTLMEVFDIQWSDNEKARDLAVFGSNTYVEKGDDASCRSQIALYDYYKNMK</sequence>
<keyword evidence="5 7" id="KW-0067">ATP-binding</keyword>
<dbReference type="InterPro" id="IPR024953">
    <property type="entry name" value="PP_kinase_middle"/>
</dbReference>
<dbReference type="PANTHER" id="PTHR30218">
    <property type="entry name" value="POLYPHOSPHATE KINASE"/>
    <property type="match status" value="1"/>
</dbReference>
<evidence type="ECO:0000256" key="6">
    <source>
        <dbReference type="ARBA" id="ARBA00022842"/>
    </source>
</evidence>
<evidence type="ECO:0000256" key="2">
    <source>
        <dbReference type="ARBA" id="ARBA00022679"/>
    </source>
</evidence>
<dbReference type="AlphaFoldDB" id="A0A840CPW7"/>
<evidence type="ECO:0000256" key="4">
    <source>
        <dbReference type="ARBA" id="ARBA00022777"/>
    </source>
</evidence>
<gene>
    <name evidence="7" type="primary">ppk</name>
    <name evidence="10" type="ORF">GGR21_002635</name>
</gene>
<reference evidence="10 11" key="1">
    <citation type="submission" date="2020-08" db="EMBL/GenBank/DDBJ databases">
        <title>Genomic Encyclopedia of Type Strains, Phase IV (KMG-IV): sequencing the most valuable type-strain genomes for metagenomic binning, comparative biology and taxonomic classification.</title>
        <authorList>
            <person name="Goeker M."/>
        </authorList>
    </citation>
    <scope>NUCLEOTIDE SEQUENCE [LARGE SCALE GENOMIC DNA]</scope>
    <source>
        <strain evidence="10 11">DSM 104969</strain>
    </source>
</reference>
<dbReference type="Gene3D" id="3.30.1840.10">
    <property type="entry name" value="Polyphosphate kinase middle domain"/>
    <property type="match status" value="1"/>
</dbReference>
<evidence type="ECO:0000313" key="11">
    <source>
        <dbReference type="Proteomes" id="UP000555103"/>
    </source>
</evidence>
<comment type="cofactor">
    <cofactor evidence="7">
        <name>Mg(2+)</name>
        <dbReference type="ChEBI" id="CHEBI:18420"/>
    </cofactor>
</comment>
<dbReference type="InterPro" id="IPR001736">
    <property type="entry name" value="PLipase_D/transphosphatidylase"/>
</dbReference>
<accession>A0A840CPW7</accession>
<dbReference type="InterPro" id="IPR003414">
    <property type="entry name" value="PP_kinase"/>
</dbReference>
<feature type="active site" description="Phosphohistidine intermediate" evidence="7">
    <location>
        <position position="437"/>
    </location>
</feature>
<feature type="domain" description="PLD phosphodiesterase" evidence="9">
    <location>
        <begin position="432"/>
        <end position="462"/>
    </location>
</feature>
<dbReference type="GO" id="GO:0009358">
    <property type="term" value="C:polyphosphate kinase complex"/>
    <property type="evidence" value="ECO:0007669"/>
    <property type="project" value="InterPro"/>
</dbReference>
<dbReference type="EC" id="2.7.4.1" evidence="7 8"/>
<comment type="catalytic activity">
    <reaction evidence="7 8">
        <text>[phosphate](n) + ATP = [phosphate](n+1) + ADP</text>
        <dbReference type="Rhea" id="RHEA:19573"/>
        <dbReference type="Rhea" id="RHEA-COMP:9859"/>
        <dbReference type="Rhea" id="RHEA-COMP:14280"/>
        <dbReference type="ChEBI" id="CHEBI:16838"/>
        <dbReference type="ChEBI" id="CHEBI:30616"/>
        <dbReference type="ChEBI" id="CHEBI:456216"/>
        <dbReference type="EC" id="2.7.4.1"/>
    </reaction>
</comment>
<dbReference type="NCBIfam" id="NF003917">
    <property type="entry name" value="PRK05443.1-1"/>
    <property type="match status" value="1"/>
</dbReference>
<dbReference type="InterPro" id="IPR036832">
    <property type="entry name" value="PPK_N_dom_sf"/>
</dbReference>
<evidence type="ECO:0000313" key="10">
    <source>
        <dbReference type="EMBL" id="MBB4036729.1"/>
    </source>
</evidence>
<dbReference type="Proteomes" id="UP000555103">
    <property type="component" value="Unassembled WGS sequence"/>
</dbReference>
<comment type="caution">
    <text evidence="10">The sequence shown here is derived from an EMBL/GenBank/DDBJ whole genome shotgun (WGS) entry which is preliminary data.</text>
</comment>
<dbReference type="SUPFAM" id="SSF56024">
    <property type="entry name" value="Phospholipase D/nuclease"/>
    <property type="match status" value="2"/>
</dbReference>
<dbReference type="InterPro" id="IPR041108">
    <property type="entry name" value="PP_kinase_C_1"/>
</dbReference>
<dbReference type="EMBL" id="JACIEP010000008">
    <property type="protein sequence ID" value="MBB4036729.1"/>
    <property type="molecule type" value="Genomic_DNA"/>
</dbReference>
<evidence type="ECO:0000256" key="8">
    <source>
        <dbReference type="RuleBase" id="RU003800"/>
    </source>
</evidence>
<keyword evidence="1 7" id="KW-0597">Phosphoprotein</keyword>
<dbReference type="GO" id="GO:0005524">
    <property type="term" value="F:ATP binding"/>
    <property type="evidence" value="ECO:0007669"/>
    <property type="project" value="UniProtKB-KW"/>
</dbReference>
<dbReference type="NCBIfam" id="TIGR03705">
    <property type="entry name" value="poly_P_kin"/>
    <property type="match status" value="1"/>
</dbReference>
<feature type="binding site" evidence="7">
    <location>
        <position position="407"/>
    </location>
    <ligand>
        <name>Mg(2+)</name>
        <dbReference type="ChEBI" id="CHEBI:18420"/>
    </ligand>
</feature>
<dbReference type="RefSeq" id="WP_246348069.1">
    <property type="nucleotide sequence ID" value="NZ_JACIEP010000008.1"/>
</dbReference>
<dbReference type="HAMAP" id="MF_00347">
    <property type="entry name" value="Polyphosphate_kinase"/>
    <property type="match status" value="1"/>
</dbReference>
<feature type="binding site" evidence="7">
    <location>
        <position position="590"/>
    </location>
    <ligand>
        <name>ATP</name>
        <dbReference type="ChEBI" id="CHEBI:30616"/>
    </ligand>
</feature>